<comment type="subcellular location">
    <subcellularLocation>
        <location evidence="1">Endomembrane system</location>
    </subcellularLocation>
</comment>
<dbReference type="GeneID" id="9832692"/>
<dbReference type="STRING" id="70448.A0A090M7N8"/>
<evidence type="ECO:0000256" key="1">
    <source>
        <dbReference type="ARBA" id="ARBA00004308"/>
    </source>
</evidence>
<accession>A0A090M7N8</accession>
<comment type="similarity">
    <text evidence="2 6">Belongs to the adaptor complexes large subunit family.</text>
</comment>
<dbReference type="GO" id="GO:0030276">
    <property type="term" value="F:clathrin binding"/>
    <property type="evidence" value="ECO:0007669"/>
    <property type="project" value="InterPro"/>
</dbReference>
<dbReference type="Proteomes" id="UP000009170">
    <property type="component" value="Unassembled WGS sequence"/>
</dbReference>
<keyword evidence="5 6" id="KW-0472">Membrane</keyword>
<dbReference type="FunCoup" id="A0A090M7N8">
    <property type="interactions" value="1892"/>
</dbReference>
<keyword evidence="4 6" id="KW-0653">Protein transport</keyword>
<keyword evidence="3 6" id="KW-0813">Transport</keyword>
<dbReference type="InterPro" id="IPR016024">
    <property type="entry name" value="ARM-type_fold"/>
</dbReference>
<evidence type="ECO:0000259" key="7">
    <source>
        <dbReference type="Pfam" id="PF01602"/>
    </source>
</evidence>
<comment type="subunit">
    <text evidence="6">Adaptor protein complexes are heterotetramers composed of two large adaptins (beta-type subunit and alpha-type or delta-type or epsilon-type or gamma-type subunit), a medium adaptin (mu-type subunit) and a small adaptin (sigma-type subunit).</text>
</comment>
<dbReference type="GO" id="GO:0030117">
    <property type="term" value="C:membrane coat"/>
    <property type="evidence" value="ECO:0007669"/>
    <property type="project" value="InterPro"/>
</dbReference>
<dbReference type="InterPro" id="IPR002553">
    <property type="entry name" value="Clathrin/coatomer_adapt-like_N"/>
</dbReference>
<dbReference type="Pfam" id="PF01602">
    <property type="entry name" value="Adaptin_N"/>
    <property type="match status" value="1"/>
</dbReference>
<dbReference type="InParanoid" id="A0A090M7N8"/>
<dbReference type="RefSeq" id="XP_022840769.1">
    <property type="nucleotide sequence ID" value="XM_022985079.1"/>
</dbReference>
<gene>
    <name evidence="8" type="ORF">OT_ostta02g02680</name>
</gene>
<dbReference type="InterPro" id="IPR026739">
    <property type="entry name" value="AP_beta"/>
</dbReference>
<evidence type="ECO:0000256" key="6">
    <source>
        <dbReference type="PIRNR" id="PIRNR002291"/>
    </source>
</evidence>
<feature type="domain" description="Clathrin/coatomer adaptor adaptin-like N-terminal" evidence="7">
    <location>
        <begin position="15"/>
        <end position="526"/>
    </location>
</feature>
<comment type="caution">
    <text evidence="8">The sequence shown here is derived from an EMBL/GenBank/DDBJ whole genome shotgun (WGS) entry which is preliminary data.</text>
</comment>
<comment type="function">
    <text evidence="6">Subunit of clathrin-associated adaptor protein complex that plays a role in protein sorting in the late-Golgi/trans-Golgi network (TGN) and/or endosomes. The AP complexes mediate both the recruitment of clathrin to membranes and the recognition of sorting signals within the cytosolic tails of transmembrane cargo molecules.</text>
</comment>
<organism evidence="8 9">
    <name type="scientific">Ostreococcus tauri</name>
    <name type="common">Marine green alga</name>
    <dbReference type="NCBI Taxonomy" id="70448"/>
    <lineage>
        <taxon>Eukaryota</taxon>
        <taxon>Viridiplantae</taxon>
        <taxon>Chlorophyta</taxon>
        <taxon>Mamiellophyceae</taxon>
        <taxon>Mamiellales</taxon>
        <taxon>Bathycoccaceae</taxon>
        <taxon>Ostreococcus</taxon>
    </lineage>
</organism>
<dbReference type="InterPro" id="IPR011989">
    <property type="entry name" value="ARM-like"/>
</dbReference>
<evidence type="ECO:0000256" key="3">
    <source>
        <dbReference type="ARBA" id="ARBA00022448"/>
    </source>
</evidence>
<dbReference type="SUPFAM" id="SSF48371">
    <property type="entry name" value="ARM repeat"/>
    <property type="match status" value="1"/>
</dbReference>
<reference evidence="9" key="1">
    <citation type="journal article" date="2006" name="Proc. Natl. Acad. Sci. U.S.A.">
        <title>Genome analysis of the smallest free-living eukaryote Ostreococcus tauri unveils many unique features.</title>
        <authorList>
            <person name="Derelle E."/>
            <person name="Ferraz C."/>
            <person name="Rombauts S."/>
            <person name="Rouze P."/>
            <person name="Worden A.Z."/>
            <person name="Robbens S."/>
            <person name="Partensky F."/>
            <person name="Degroeve S."/>
            <person name="Echeynie S."/>
            <person name="Cooke R."/>
            <person name="Saeys Y."/>
            <person name="Wuyts J."/>
            <person name="Jabbari K."/>
            <person name="Bowler C."/>
            <person name="Panaud O."/>
            <person name="Piegu B."/>
            <person name="Ball S.G."/>
            <person name="Ral J.-P."/>
            <person name="Bouget F.-Y."/>
            <person name="Piganeau G."/>
            <person name="De Baets B."/>
            <person name="Picard A."/>
            <person name="Delseny M."/>
            <person name="Demaille J."/>
            <person name="Van de Peer Y."/>
            <person name="Moreau H."/>
        </authorList>
    </citation>
    <scope>NUCLEOTIDE SEQUENCE [LARGE SCALE GENOMIC DNA]</scope>
    <source>
        <strain evidence="9">OTTH 0595 / CCAP 157/2 / RCC745</strain>
    </source>
</reference>
<dbReference type="InterPro" id="IPR016342">
    <property type="entry name" value="AP_complex_bsu_1_2_4"/>
</dbReference>
<dbReference type="AlphaFoldDB" id="A0A090M7N8"/>
<dbReference type="GO" id="GO:0012505">
    <property type="term" value="C:endomembrane system"/>
    <property type="evidence" value="ECO:0007669"/>
    <property type="project" value="UniProtKB-SubCell"/>
</dbReference>
<evidence type="ECO:0000256" key="5">
    <source>
        <dbReference type="ARBA" id="ARBA00023136"/>
    </source>
</evidence>
<evidence type="ECO:0000256" key="4">
    <source>
        <dbReference type="ARBA" id="ARBA00022927"/>
    </source>
</evidence>
<sequence length="543" mass="60789">MPRDSKYFSSSKKGEVAEWRQDLKTSDKVLLKTTVKRIIAAMTVGKDVCPLFLDVINCMQTEDIELKKLIYLYAINYARSNPDIAILAVNTFVKDSQDPNPFIRALAVRTMGCIRVDKIVEYLCDPLNLALRDPDPYVRKTAAICVAKLHSINSELVVDRGFLQQLKYLSVDENPMVVANSISALVEIQNGESSEIIDSQCLSAVIASLDVCTEWGQVAILNCLAAYKCVDGSEAKKVIECALPKLQHANYAVVLACIRLIINHLQVERSDELLKRIVPPMVTMLNAEAEIQYVALSSIEDIMNQFPSIFHETYKAFFCKYDDPAYVKYKKLDILVKVTNEGNVADILVELREYSGEVDIEFSRKAIRSIGACALSVPAFSQTCVDALLIIIDTRVNYAVQESIVVLKDIFRCYPGKYESVVTPLCRSLECLDDPDAKSSLIYILGEYAGRIDSTLDLLQTFVDTIQDEPTSVQLQLLTSTVKFFLKCPSQQAKTLVQKILKFATTDSEHPDLRDRAYVYWRLLSHDTDTAANVVTANIPLPS</sequence>
<evidence type="ECO:0000313" key="9">
    <source>
        <dbReference type="Proteomes" id="UP000009170"/>
    </source>
</evidence>
<dbReference type="EMBL" id="CAID01000002">
    <property type="protein sequence ID" value="CEG01053.1"/>
    <property type="molecule type" value="Genomic_DNA"/>
</dbReference>
<dbReference type="PANTHER" id="PTHR11134">
    <property type="entry name" value="ADAPTOR COMPLEX SUBUNIT BETA FAMILY MEMBER"/>
    <property type="match status" value="1"/>
</dbReference>
<protein>
    <recommendedName>
        <fullName evidence="6">Beta-adaptin-like protein</fullName>
    </recommendedName>
</protein>
<proteinExistence type="inferred from homology"/>
<evidence type="ECO:0000313" key="8">
    <source>
        <dbReference type="EMBL" id="CEG01053.1"/>
    </source>
</evidence>
<keyword evidence="9" id="KW-1185">Reference proteome</keyword>
<dbReference type="GO" id="GO:0006886">
    <property type="term" value="P:intracellular protein transport"/>
    <property type="evidence" value="ECO:0007669"/>
    <property type="project" value="InterPro"/>
</dbReference>
<dbReference type="OrthoDB" id="10254310at2759"/>
<evidence type="ECO:0000256" key="2">
    <source>
        <dbReference type="ARBA" id="ARBA00006613"/>
    </source>
</evidence>
<dbReference type="Gene3D" id="1.25.10.10">
    <property type="entry name" value="Leucine-rich Repeat Variant"/>
    <property type="match status" value="1"/>
</dbReference>
<dbReference type="GO" id="GO:0016192">
    <property type="term" value="P:vesicle-mediated transport"/>
    <property type="evidence" value="ECO:0007669"/>
    <property type="project" value="InterPro"/>
</dbReference>
<dbReference type="KEGG" id="ota:OT_ostta02g02680"/>
<name>A0A090M7N8_OSTTA</name>
<reference evidence="8 9" key="2">
    <citation type="journal article" date="2014" name="BMC Genomics">
        <title>An improved genome of the model marine alga Ostreococcus tauri unfolds by assessing Illumina de novo assemblies.</title>
        <authorList>
            <person name="Blanc-Mathieu R."/>
            <person name="Verhelst B."/>
            <person name="Derelle E."/>
            <person name="Rombauts S."/>
            <person name="Bouget F.Y."/>
            <person name="Carre I."/>
            <person name="Chateau A."/>
            <person name="Eyre-Walker A."/>
            <person name="Grimsley N."/>
            <person name="Moreau H."/>
            <person name="Piegu B."/>
            <person name="Rivals E."/>
            <person name="Schackwitz W."/>
            <person name="Van de Peer Y."/>
            <person name="Piganeau G."/>
        </authorList>
    </citation>
    <scope>NUCLEOTIDE SEQUENCE [LARGE SCALE GENOMIC DNA]</scope>
    <source>
        <strain evidence="9">OTTH 0595 / CCAP 157/2 / RCC745</strain>
    </source>
</reference>
<dbReference type="PIRSF" id="PIRSF002291">
    <property type="entry name" value="AP_complex_beta"/>
    <property type="match status" value="1"/>
</dbReference>